<evidence type="ECO:0000259" key="6">
    <source>
        <dbReference type="Pfam" id="PF02775"/>
    </source>
</evidence>
<proteinExistence type="inferred from homology"/>
<evidence type="ECO:0000259" key="5">
    <source>
        <dbReference type="Pfam" id="PF00205"/>
    </source>
</evidence>
<dbReference type="GO" id="GO:0005948">
    <property type="term" value="C:acetolactate synthase complex"/>
    <property type="evidence" value="ECO:0007669"/>
    <property type="project" value="TreeGrafter"/>
</dbReference>
<protein>
    <submittedName>
        <fullName evidence="8">Acetolactate synthase</fullName>
    </submittedName>
</protein>
<feature type="region of interest" description="Disordered" evidence="4">
    <location>
        <begin position="589"/>
        <end position="609"/>
    </location>
</feature>
<dbReference type="PANTHER" id="PTHR18968:SF142">
    <property type="entry name" value="ACETOLACTATE SYNTHASE"/>
    <property type="match status" value="1"/>
</dbReference>
<feature type="compositionally biased region" description="Basic and acidic residues" evidence="4">
    <location>
        <begin position="589"/>
        <end position="602"/>
    </location>
</feature>
<evidence type="ECO:0000256" key="4">
    <source>
        <dbReference type="SAM" id="MobiDB-lite"/>
    </source>
</evidence>
<evidence type="ECO:0000256" key="2">
    <source>
        <dbReference type="ARBA" id="ARBA00023052"/>
    </source>
</evidence>
<dbReference type="Pfam" id="PF00205">
    <property type="entry name" value="TPP_enzyme_M"/>
    <property type="match status" value="1"/>
</dbReference>
<gene>
    <name evidence="8" type="ORF">CO030_03550</name>
</gene>
<dbReference type="Proteomes" id="UP000231456">
    <property type="component" value="Unassembled WGS sequence"/>
</dbReference>
<dbReference type="InterPro" id="IPR012000">
    <property type="entry name" value="Thiamin_PyroP_enz_cen_dom"/>
</dbReference>
<feature type="domain" description="Thiamine pyrophosphate enzyme TPP-binding" evidence="6">
    <location>
        <begin position="397"/>
        <end position="547"/>
    </location>
</feature>
<dbReference type="GO" id="GO:0050660">
    <property type="term" value="F:flavin adenine dinucleotide binding"/>
    <property type="evidence" value="ECO:0007669"/>
    <property type="project" value="TreeGrafter"/>
</dbReference>
<dbReference type="GO" id="GO:0003984">
    <property type="term" value="F:acetolactate synthase activity"/>
    <property type="evidence" value="ECO:0007669"/>
    <property type="project" value="TreeGrafter"/>
</dbReference>
<sequence length="609" mass="67993">MNVADYIIQFFAEKGVEEVFLVTGGQAMFLNDAVYREKRMKVTCTHHEQTVAMSADAYGRVAGKPAIAMVTAGPGAVNAMNGVVGGYTDSSPMIVISGQCDLSHVQYQQESGIRQYGVQGINIGPLVKSVTKYFVTVDEPAKILFYLQKSYHLATTGRPGPVWLDVPIDIQRSVVPDGPLEEFTPDEHPDTKLLVQQIKDVIADLRQAKRPLLLLGQGIRLSDSIQECLTVINKLGVPVLTSRLGIDILETNHPLYVGRPGTYGVRAGNFATQNADVMLVIGCRLATSLVGHNQKDFGRNAKKIVVDIDQKELDKPGTEIHVKIHQDAKDFLQEMIRQLQTETSIDIPEEWVSLCRSWKDKYSAVLPEYKTEKPVNSYYFTERLSELTNAKDMVMVDTGSCFHVAAQAWKLKQGQRYLTTGGLSSMGYWAAVIGACTANDRKRTICITGDGSLQMNIQEFATIKHYRLPVKIFIFNNNGYLLIKHTQKNYMEGRFIGTDPESGLWCPDSVKVADAYGLKAVRIDSVESMDEKIQEVLDYDGPVVCDVMTPEYQLLVPRTSSQKLPDGKFVSKPFEDMFPFLDSNEVEKNMVAEQEKKEKGDEQDMQPYN</sequence>
<dbReference type="InterPro" id="IPR029035">
    <property type="entry name" value="DHS-like_NAD/FAD-binding_dom"/>
</dbReference>
<dbReference type="Pfam" id="PF02775">
    <property type="entry name" value="TPP_enzyme_C"/>
    <property type="match status" value="1"/>
</dbReference>
<dbReference type="GO" id="GO:0009099">
    <property type="term" value="P:L-valine biosynthetic process"/>
    <property type="evidence" value="ECO:0007669"/>
    <property type="project" value="TreeGrafter"/>
</dbReference>
<dbReference type="InterPro" id="IPR045229">
    <property type="entry name" value="TPP_enz"/>
</dbReference>
<dbReference type="EMBL" id="PFRH01000113">
    <property type="protein sequence ID" value="PJC52314.1"/>
    <property type="molecule type" value="Genomic_DNA"/>
</dbReference>
<dbReference type="AlphaFoldDB" id="A0A2M8F990"/>
<evidence type="ECO:0000313" key="8">
    <source>
        <dbReference type="EMBL" id="PJC52314.1"/>
    </source>
</evidence>
<keyword evidence="2 3" id="KW-0786">Thiamine pyrophosphate</keyword>
<dbReference type="Gene3D" id="3.40.50.1220">
    <property type="entry name" value="TPP-binding domain"/>
    <property type="match status" value="1"/>
</dbReference>
<feature type="domain" description="Thiamine pyrophosphate enzyme N-terminal TPP-binding" evidence="7">
    <location>
        <begin position="1"/>
        <end position="107"/>
    </location>
</feature>
<feature type="domain" description="Thiamine pyrophosphate enzyme central" evidence="5">
    <location>
        <begin position="198"/>
        <end position="334"/>
    </location>
</feature>
<reference evidence="9" key="1">
    <citation type="submission" date="2017-09" db="EMBL/GenBank/DDBJ databases">
        <title>Depth-based differentiation of microbial function through sediment-hosted aquifers and enrichment of novel symbionts in the deep terrestrial subsurface.</title>
        <authorList>
            <person name="Probst A.J."/>
            <person name="Ladd B."/>
            <person name="Jarett J.K."/>
            <person name="Geller-Mcgrath D.E."/>
            <person name="Sieber C.M.K."/>
            <person name="Emerson J.B."/>
            <person name="Anantharaman K."/>
            <person name="Thomas B.C."/>
            <person name="Malmstrom R."/>
            <person name="Stieglmeier M."/>
            <person name="Klingl A."/>
            <person name="Woyke T."/>
            <person name="Ryan C.M."/>
            <person name="Banfield J.F."/>
        </authorList>
    </citation>
    <scope>NUCLEOTIDE SEQUENCE [LARGE SCALE GENOMIC DNA]</scope>
</reference>
<dbReference type="PANTHER" id="PTHR18968">
    <property type="entry name" value="THIAMINE PYROPHOSPHATE ENZYMES"/>
    <property type="match status" value="1"/>
</dbReference>
<evidence type="ECO:0000313" key="9">
    <source>
        <dbReference type="Proteomes" id="UP000231456"/>
    </source>
</evidence>
<dbReference type="CDD" id="cd07035">
    <property type="entry name" value="TPP_PYR_POX_like"/>
    <property type="match status" value="1"/>
</dbReference>
<evidence type="ECO:0000259" key="7">
    <source>
        <dbReference type="Pfam" id="PF02776"/>
    </source>
</evidence>
<dbReference type="Pfam" id="PF02776">
    <property type="entry name" value="TPP_enzyme_N"/>
    <property type="match status" value="1"/>
</dbReference>
<dbReference type="SUPFAM" id="SSF52467">
    <property type="entry name" value="DHS-like NAD/FAD-binding domain"/>
    <property type="match status" value="1"/>
</dbReference>
<name>A0A2M8F990_9BACT</name>
<dbReference type="InterPro" id="IPR012001">
    <property type="entry name" value="Thiamin_PyroP_enz_TPP-bd_dom"/>
</dbReference>
<comment type="similarity">
    <text evidence="1 3">Belongs to the TPP enzyme family.</text>
</comment>
<organism evidence="8 9">
    <name type="scientific">Candidatus Magasanikbacteria bacterium CG_4_9_14_0_2_um_filter_42_11</name>
    <dbReference type="NCBI Taxonomy" id="1974643"/>
    <lineage>
        <taxon>Bacteria</taxon>
        <taxon>Candidatus Magasanikiibacteriota</taxon>
    </lineage>
</organism>
<dbReference type="InterPro" id="IPR011766">
    <property type="entry name" value="TPP_enzyme_TPP-bd"/>
</dbReference>
<dbReference type="GO" id="GO:0000287">
    <property type="term" value="F:magnesium ion binding"/>
    <property type="evidence" value="ECO:0007669"/>
    <property type="project" value="InterPro"/>
</dbReference>
<accession>A0A2M8F990</accession>
<dbReference type="Gene3D" id="3.40.50.970">
    <property type="match status" value="2"/>
</dbReference>
<evidence type="ECO:0000256" key="1">
    <source>
        <dbReference type="ARBA" id="ARBA00007812"/>
    </source>
</evidence>
<comment type="caution">
    <text evidence="8">The sequence shown here is derived from an EMBL/GenBank/DDBJ whole genome shotgun (WGS) entry which is preliminary data.</text>
</comment>
<evidence type="ECO:0000256" key="3">
    <source>
        <dbReference type="RuleBase" id="RU362132"/>
    </source>
</evidence>
<dbReference type="GO" id="GO:0030976">
    <property type="term" value="F:thiamine pyrophosphate binding"/>
    <property type="evidence" value="ECO:0007669"/>
    <property type="project" value="InterPro"/>
</dbReference>
<dbReference type="InterPro" id="IPR029061">
    <property type="entry name" value="THDP-binding"/>
</dbReference>
<dbReference type="GO" id="GO:0009097">
    <property type="term" value="P:isoleucine biosynthetic process"/>
    <property type="evidence" value="ECO:0007669"/>
    <property type="project" value="TreeGrafter"/>
</dbReference>
<dbReference type="SUPFAM" id="SSF52518">
    <property type="entry name" value="Thiamin diphosphate-binding fold (THDP-binding)"/>
    <property type="match status" value="2"/>
</dbReference>